<dbReference type="AlphaFoldDB" id="A0A9Q0MIA9"/>
<evidence type="ECO:0000256" key="6">
    <source>
        <dbReference type="SAM" id="Phobius"/>
    </source>
</evidence>
<feature type="domain" description="RRM" evidence="7">
    <location>
        <begin position="105"/>
        <end position="188"/>
    </location>
</feature>
<keyword evidence="6" id="KW-0472">Membrane</keyword>
<dbReference type="Pfam" id="PF00076">
    <property type="entry name" value="RRM_1"/>
    <property type="match status" value="2"/>
</dbReference>
<dbReference type="PROSITE" id="PS50102">
    <property type="entry name" value="RRM"/>
    <property type="match status" value="2"/>
</dbReference>
<feature type="region of interest" description="Disordered" evidence="5">
    <location>
        <begin position="187"/>
        <end position="211"/>
    </location>
</feature>
<name>A0A9Q0MIA9_BLOTA</name>
<dbReference type="Gene3D" id="3.30.70.330">
    <property type="match status" value="2"/>
</dbReference>
<dbReference type="PANTHER" id="PTHR10501">
    <property type="entry name" value="U1 SMALL NUCLEAR RIBONUCLEOPROTEIN A/U2 SMALL NUCLEAR RIBONUCLEOPROTEIN B"/>
    <property type="match status" value="1"/>
</dbReference>
<dbReference type="InterPro" id="IPR034788">
    <property type="entry name" value="Cpo_RRM"/>
</dbReference>
<keyword evidence="6" id="KW-0812">Transmembrane</keyword>
<keyword evidence="2 4" id="KW-0694">RNA-binding</keyword>
<keyword evidence="6" id="KW-1133">Transmembrane helix</keyword>
<dbReference type="GO" id="GO:0003723">
    <property type="term" value="F:RNA binding"/>
    <property type="evidence" value="ECO:0007669"/>
    <property type="project" value="UniProtKB-UniRule"/>
</dbReference>
<dbReference type="InterPro" id="IPR012677">
    <property type="entry name" value="Nucleotide-bd_a/b_plait_sf"/>
</dbReference>
<dbReference type="FunFam" id="3.30.70.330:FF:000037">
    <property type="entry name" value="RNA-binding protein with multiple splicing 2"/>
    <property type="match status" value="1"/>
</dbReference>
<evidence type="ECO:0000256" key="3">
    <source>
        <dbReference type="ARBA" id="ARBA00023242"/>
    </source>
</evidence>
<comment type="caution">
    <text evidence="8">The sequence shown here is derived from an EMBL/GenBank/DDBJ whole genome shotgun (WGS) entry which is preliminary data.</text>
</comment>
<accession>A0A9Q0MIA9</accession>
<evidence type="ECO:0000256" key="4">
    <source>
        <dbReference type="PROSITE-ProRule" id="PRU00176"/>
    </source>
</evidence>
<proteinExistence type="predicted"/>
<evidence type="ECO:0000313" key="9">
    <source>
        <dbReference type="Proteomes" id="UP001142055"/>
    </source>
</evidence>
<dbReference type="InterPro" id="IPR000504">
    <property type="entry name" value="RRM_dom"/>
</dbReference>
<feature type="domain" description="RRM" evidence="7">
    <location>
        <begin position="319"/>
        <end position="396"/>
    </location>
</feature>
<sequence>MFWLAILLRSDELTLFADISLFCEAQLSQAQILKEKNDTNDFQFFPDVLLGCICIITLYFSFDLVESAINNRYWGTYVRQVLFYLNIPIVSVFFDFFPRALFSVRTLFVSGLPMDAKPRELYLLFRAYKGYEGSLLKVTSKNGKTSSPVGFVTFSTRAGAEAAKQDLQQGIRFDPDLPQTIRLEFAKSNTKVNKPKQPSPTAPTSSHPALAMHPLTGLDLGAALFSGAHDSWAPHPLSFPDMTSALHSHALVHPALHAQLPPQLAVPHPISHGHAAALANQAAMHANIPPSHLVAASTAIASPVGSTTSTSNCNTPPCSTLFVANLGQFVSEQELKDLFGSFPGFCRLRMHNKGGTPVAFVEYTDVRLASHAMNTLQGYVLFSSDRGGMRIEYAKNKMGDVNLAQQQQTSQTISPCSNSVVKSIKVQ</sequence>
<evidence type="ECO:0000313" key="8">
    <source>
        <dbReference type="EMBL" id="KAJ6224135.1"/>
    </source>
</evidence>
<keyword evidence="9" id="KW-1185">Reference proteome</keyword>
<evidence type="ECO:0000256" key="2">
    <source>
        <dbReference type="ARBA" id="ARBA00022884"/>
    </source>
</evidence>
<dbReference type="FunFam" id="3.30.70.330:FF:000404">
    <property type="entry name" value="RNA-binding protein with multiple splicing"/>
    <property type="match status" value="1"/>
</dbReference>
<evidence type="ECO:0000256" key="5">
    <source>
        <dbReference type="SAM" id="MobiDB-lite"/>
    </source>
</evidence>
<dbReference type="CDD" id="cd12245">
    <property type="entry name" value="RRM_scw1_like"/>
    <property type="match status" value="1"/>
</dbReference>
<reference evidence="8" key="1">
    <citation type="submission" date="2022-12" db="EMBL/GenBank/DDBJ databases">
        <title>Genome assemblies of Blomia tropicalis.</title>
        <authorList>
            <person name="Cui Y."/>
        </authorList>
    </citation>
    <scope>NUCLEOTIDE SEQUENCE</scope>
    <source>
        <tissue evidence="8">Adult mites</tissue>
    </source>
</reference>
<dbReference type="SUPFAM" id="SSF54928">
    <property type="entry name" value="RNA-binding domain, RBD"/>
    <property type="match status" value="1"/>
</dbReference>
<feature type="transmembrane region" description="Helical" evidence="6">
    <location>
        <begin position="82"/>
        <end position="102"/>
    </location>
</feature>
<dbReference type="OMA" id="CVAFVEY"/>
<comment type="subcellular location">
    <subcellularLocation>
        <location evidence="1">Nucleus</location>
    </subcellularLocation>
</comment>
<dbReference type="Proteomes" id="UP001142055">
    <property type="component" value="Chromosome 1"/>
</dbReference>
<dbReference type="InterPro" id="IPR035979">
    <property type="entry name" value="RBD_domain_sf"/>
</dbReference>
<gene>
    <name evidence="8" type="ORF">RDWZM_002680</name>
</gene>
<protein>
    <recommendedName>
        <fullName evidence="7">RRM domain-containing protein</fullName>
    </recommendedName>
</protein>
<dbReference type="SMART" id="SM00360">
    <property type="entry name" value="RRM"/>
    <property type="match status" value="2"/>
</dbReference>
<evidence type="ECO:0000259" key="7">
    <source>
        <dbReference type="PROSITE" id="PS50102"/>
    </source>
</evidence>
<organism evidence="8 9">
    <name type="scientific">Blomia tropicalis</name>
    <name type="common">Mite</name>
    <dbReference type="NCBI Taxonomy" id="40697"/>
    <lineage>
        <taxon>Eukaryota</taxon>
        <taxon>Metazoa</taxon>
        <taxon>Ecdysozoa</taxon>
        <taxon>Arthropoda</taxon>
        <taxon>Chelicerata</taxon>
        <taxon>Arachnida</taxon>
        <taxon>Acari</taxon>
        <taxon>Acariformes</taxon>
        <taxon>Sarcoptiformes</taxon>
        <taxon>Astigmata</taxon>
        <taxon>Glycyphagoidea</taxon>
        <taxon>Echimyopodidae</taxon>
        <taxon>Blomia</taxon>
    </lineage>
</organism>
<evidence type="ECO:0000256" key="1">
    <source>
        <dbReference type="ARBA" id="ARBA00004123"/>
    </source>
</evidence>
<feature type="transmembrane region" description="Helical" evidence="6">
    <location>
        <begin position="44"/>
        <end position="62"/>
    </location>
</feature>
<keyword evidence="3" id="KW-0539">Nucleus</keyword>
<dbReference type="EMBL" id="JAPWDV010000001">
    <property type="protein sequence ID" value="KAJ6224135.1"/>
    <property type="molecule type" value="Genomic_DNA"/>
</dbReference>
<dbReference type="GO" id="GO:0005634">
    <property type="term" value="C:nucleus"/>
    <property type="evidence" value="ECO:0007669"/>
    <property type="project" value="UniProtKB-SubCell"/>
</dbReference>
<dbReference type="CDD" id="cd12684">
    <property type="entry name" value="RRM_cpo"/>
    <property type="match status" value="1"/>
</dbReference>